<dbReference type="GO" id="GO:0031349">
    <property type="term" value="P:positive regulation of defense response"/>
    <property type="evidence" value="ECO:0007669"/>
    <property type="project" value="UniProtKB-ARBA"/>
</dbReference>
<feature type="compositionally biased region" description="Basic and acidic residues" evidence="15">
    <location>
        <begin position="538"/>
        <end position="553"/>
    </location>
</feature>
<evidence type="ECO:0000256" key="15">
    <source>
        <dbReference type="SAM" id="MobiDB-lite"/>
    </source>
</evidence>
<evidence type="ECO:0000259" key="16">
    <source>
        <dbReference type="Pfam" id="PF17942"/>
    </source>
</evidence>
<evidence type="ECO:0000256" key="8">
    <source>
        <dbReference type="ARBA" id="ARBA00022840"/>
    </source>
</evidence>
<organism evidence="17 18">
    <name type="scientific">Mikania micrantha</name>
    <name type="common">bitter vine</name>
    <dbReference type="NCBI Taxonomy" id="192012"/>
    <lineage>
        <taxon>Eukaryota</taxon>
        <taxon>Viridiplantae</taxon>
        <taxon>Streptophyta</taxon>
        <taxon>Embryophyta</taxon>
        <taxon>Tracheophyta</taxon>
        <taxon>Spermatophyta</taxon>
        <taxon>Magnoliopsida</taxon>
        <taxon>eudicotyledons</taxon>
        <taxon>Gunneridae</taxon>
        <taxon>Pentapetalae</taxon>
        <taxon>asterids</taxon>
        <taxon>campanulids</taxon>
        <taxon>Asterales</taxon>
        <taxon>Asteraceae</taxon>
        <taxon>Asteroideae</taxon>
        <taxon>Heliantheae alliance</taxon>
        <taxon>Eupatorieae</taxon>
        <taxon>Mikania</taxon>
    </lineage>
</organism>
<keyword evidence="3" id="KW-0540">Nuclease</keyword>
<dbReference type="PANTHER" id="PTHR23336">
    <property type="entry name" value="ZINC FINGER CW-TYPE COILED-COIL DOMAIN PROTEIN 3"/>
    <property type="match status" value="1"/>
</dbReference>
<dbReference type="FunFam" id="3.30.565.10:FF:000075">
    <property type="entry name" value="MORC family CW-type zinc finger protein 4"/>
    <property type="match status" value="1"/>
</dbReference>
<dbReference type="GO" id="GO:0005524">
    <property type="term" value="F:ATP binding"/>
    <property type="evidence" value="ECO:0007669"/>
    <property type="project" value="UniProtKB-KW"/>
</dbReference>
<dbReference type="InterPro" id="IPR045261">
    <property type="entry name" value="MORC_ATPase"/>
</dbReference>
<proteinExistence type="inferred from homology"/>
<dbReference type="SUPFAM" id="SSF55874">
    <property type="entry name" value="ATPase domain of HSP90 chaperone/DNA topoisomerase II/histidine kinase"/>
    <property type="match status" value="1"/>
</dbReference>
<keyword evidence="5" id="KW-0255">Endonuclease</keyword>
<keyword evidence="7" id="KW-0378">Hydrolase</keyword>
<dbReference type="GO" id="GO:0031047">
    <property type="term" value="P:regulatory ncRNA-mediated gene silencing"/>
    <property type="evidence" value="ECO:0007669"/>
    <property type="project" value="UniProtKB-KW"/>
</dbReference>
<keyword evidence="9" id="KW-0156">Chromatin regulator</keyword>
<evidence type="ECO:0000256" key="2">
    <source>
        <dbReference type="ARBA" id="ARBA00007845"/>
    </source>
</evidence>
<dbReference type="InterPro" id="IPR041006">
    <property type="entry name" value="Morc_S5"/>
</dbReference>
<dbReference type="EMBL" id="SZYD01000005">
    <property type="protein sequence ID" value="KAD6118822.1"/>
    <property type="molecule type" value="Genomic_DNA"/>
</dbReference>
<feature type="compositionally biased region" description="Polar residues" evidence="15">
    <location>
        <begin position="629"/>
        <end position="640"/>
    </location>
</feature>
<keyword evidence="11" id="KW-0943">RNA-mediated gene silencing</keyword>
<keyword evidence="18" id="KW-1185">Reference proteome</keyword>
<feature type="region of interest" description="Disordered" evidence="15">
    <location>
        <begin position="1079"/>
        <end position="1147"/>
    </location>
</feature>
<dbReference type="Pfam" id="PF13589">
    <property type="entry name" value="HATPase_c_3"/>
    <property type="match status" value="1"/>
</dbReference>
<feature type="region of interest" description="Disordered" evidence="15">
    <location>
        <begin position="32"/>
        <end position="71"/>
    </location>
</feature>
<reference evidence="17 18" key="1">
    <citation type="submission" date="2019-05" db="EMBL/GenBank/DDBJ databases">
        <title>Mikania micrantha, genome provides insights into the molecular mechanism of rapid growth.</title>
        <authorList>
            <person name="Liu B."/>
        </authorList>
    </citation>
    <scope>NUCLEOTIDE SEQUENCE [LARGE SCALE GENOMIC DNA]</scope>
    <source>
        <strain evidence="17">NLD-2019</strain>
        <tissue evidence="17">Leaf</tissue>
    </source>
</reference>
<protein>
    <recommendedName>
        <fullName evidence="16">Morc S5 domain-containing protein</fullName>
    </recommendedName>
</protein>
<evidence type="ECO:0000256" key="10">
    <source>
        <dbReference type="ARBA" id="ARBA00023054"/>
    </source>
</evidence>
<keyword evidence="13" id="KW-0539">Nucleus</keyword>
<feature type="domain" description="Morc S5" evidence="16">
    <location>
        <begin position="383"/>
        <end position="521"/>
    </location>
</feature>
<evidence type="ECO:0000256" key="12">
    <source>
        <dbReference type="ARBA" id="ARBA00023204"/>
    </source>
</evidence>
<keyword evidence="4" id="KW-0547">Nucleotide-binding</keyword>
<dbReference type="GO" id="GO:0006325">
    <property type="term" value="P:chromatin organization"/>
    <property type="evidence" value="ECO:0007669"/>
    <property type="project" value="UniProtKB-KW"/>
</dbReference>
<dbReference type="GO" id="GO:0005634">
    <property type="term" value="C:nucleus"/>
    <property type="evidence" value="ECO:0007669"/>
    <property type="project" value="UniProtKB-SubCell"/>
</dbReference>
<keyword evidence="6" id="KW-0227">DNA damage</keyword>
<dbReference type="Pfam" id="PF17942">
    <property type="entry name" value="Morc6_S5"/>
    <property type="match status" value="1"/>
</dbReference>
<comment type="subcellular location">
    <subcellularLocation>
        <location evidence="1">Nucleus</location>
    </subcellularLocation>
</comment>
<evidence type="ECO:0000256" key="5">
    <source>
        <dbReference type="ARBA" id="ARBA00022759"/>
    </source>
</evidence>
<evidence type="ECO:0000256" key="1">
    <source>
        <dbReference type="ARBA" id="ARBA00004123"/>
    </source>
</evidence>
<gene>
    <name evidence="17" type="ORF">E3N88_10093</name>
</gene>
<dbReference type="Gene3D" id="3.30.565.10">
    <property type="entry name" value="Histidine kinase-like ATPase, C-terminal domain"/>
    <property type="match status" value="1"/>
</dbReference>
<dbReference type="GO" id="GO:0006281">
    <property type="term" value="P:DNA repair"/>
    <property type="evidence" value="ECO:0007669"/>
    <property type="project" value="UniProtKB-KW"/>
</dbReference>
<evidence type="ECO:0000256" key="7">
    <source>
        <dbReference type="ARBA" id="ARBA00022801"/>
    </source>
</evidence>
<dbReference type="AlphaFoldDB" id="A0A5N6PBE2"/>
<evidence type="ECO:0000256" key="14">
    <source>
        <dbReference type="SAM" id="Coils"/>
    </source>
</evidence>
<dbReference type="GO" id="GO:0016887">
    <property type="term" value="F:ATP hydrolysis activity"/>
    <property type="evidence" value="ECO:0007669"/>
    <property type="project" value="InterPro"/>
</dbReference>
<name>A0A5N6PBE2_9ASTR</name>
<dbReference type="GO" id="GO:0004519">
    <property type="term" value="F:endonuclease activity"/>
    <property type="evidence" value="ECO:0007669"/>
    <property type="project" value="UniProtKB-KW"/>
</dbReference>
<dbReference type="InterPro" id="IPR036890">
    <property type="entry name" value="HATPase_C_sf"/>
</dbReference>
<feature type="region of interest" description="Disordered" evidence="15">
    <location>
        <begin position="533"/>
        <end position="646"/>
    </location>
</feature>
<keyword evidence="12" id="KW-0234">DNA repair</keyword>
<sequence>MAGVQVKQEYVELANNSNNDYTKQKDASEIAVIDLGSSDDDSSTSGDGTSNGKRSRVLAGGDEVHSNKRKKPADGVILPVGFLDPLPSKDATLQRAKGNRGFPEQTCKQFWKAGDFEGRSSGDWSVSTGGMDHLRVHPRFLHSNATSHKWVLGAFAELLDNSLDEVCNGATSVKIDMLTNKKDNNRMLLIEDNGGGMDPEKMRHCMSLGYSLKSKIKDTIGQYGNGFKTSTMRLGADVIVFSRSSGKFGKRSTQSIGLLSYTFLRGTGKEDIVVPMLDFEKDGQEWKRMKRLSTSDWDKNLEAVVHWSPFSSEADLLKQFDHMKDQGTRIIIYNLWEDDQEQLELDFDTDKHDIQIRGVNRDEKNIEMAKQYPNSRHFLTYRHSLRSYASILYLRVPHNFRIILRGKDVEHHNIVNDMMMTNEVTYRPQPGLEGMVAVVTVGFVKDAKDHIDVQGFNVYHKNRLIKPFWRLWNAAGSDGRGVIGVLEANFVEPAHDKQGFERTTVLQRLETRLIQMQKTYWNTYCHKIGYAPRRHKKSIEDREPSPDYTPERKSPRKMPAPQSDKFISHRLQKEPVTVKSNKYSIAPDNGNVNIGEKRDKSTGTHGVSASSSESASPLTDNIRDVDSHTPMNTPHANGSGFQKGFSGMKSRTVTALEVRNPDVSPAGKVMQVSAPPHLRSSVVNGNGNANGNVTVHSNSSNVSLHLLMEENRELKERLRRREEEILGDLLQDLESERNHCKELEVQLEEQRQKFEALNKEQDSIIAIFSEERERRDAEEEALKKKLKEAEITKQDLMEKVTHLQLEKMKNMGPKWSQSVLIYLLGCAPLVTNHHLRQTEGHQASTMLMEVSDEEGGEGIIIIPEFVRSHWKALNAQLDELEKVDKLKDVKTQLTFNDETPKIPEKGTTPVDELLATLLKAIRSQKELSDMRGTKINPTQLNLTTTFPKAKTLCCGPITPPTILICISSPKESREPHFRRNSRDDEKVEQFMDRCMTENMQIQEVSEVMKISSFINEVLQPHLCENLGEDFPTTFDDLMYKIWTLVRGKDTSFHAREWDQKKEEVPTERRKAIKVRERPPYVNRGKVPTERGRSSFSPYKPSQKPYLERFTPLTKSPSEMLATEKARNSFQKPPPLRNASRPNPEECS</sequence>
<evidence type="ECO:0000256" key="13">
    <source>
        <dbReference type="ARBA" id="ARBA00023242"/>
    </source>
</evidence>
<dbReference type="Proteomes" id="UP000326396">
    <property type="component" value="Linkage Group LG13"/>
</dbReference>
<evidence type="ECO:0000256" key="9">
    <source>
        <dbReference type="ARBA" id="ARBA00022853"/>
    </source>
</evidence>
<dbReference type="OrthoDB" id="757982at2759"/>
<evidence type="ECO:0000313" key="17">
    <source>
        <dbReference type="EMBL" id="KAD6118822.1"/>
    </source>
</evidence>
<dbReference type="PANTHER" id="PTHR23336:SF58">
    <property type="entry name" value="PROTEIN MICRORCHIDIA 4"/>
    <property type="match status" value="1"/>
</dbReference>
<accession>A0A5N6PBE2</accession>
<comment type="similarity">
    <text evidence="2">Belongs to the MORC ATPase protein family.</text>
</comment>
<keyword evidence="10 14" id="KW-0175">Coiled coil</keyword>
<comment type="caution">
    <text evidence="17">The sequence shown here is derived from an EMBL/GenBank/DDBJ whole genome shotgun (WGS) entry which is preliminary data.</text>
</comment>
<evidence type="ECO:0000256" key="6">
    <source>
        <dbReference type="ARBA" id="ARBA00022763"/>
    </source>
</evidence>
<keyword evidence="8" id="KW-0067">ATP-binding</keyword>
<evidence type="ECO:0000256" key="3">
    <source>
        <dbReference type="ARBA" id="ARBA00022722"/>
    </source>
</evidence>
<evidence type="ECO:0000313" key="18">
    <source>
        <dbReference type="Proteomes" id="UP000326396"/>
    </source>
</evidence>
<feature type="coiled-coil region" evidence="14">
    <location>
        <begin position="704"/>
        <end position="806"/>
    </location>
</feature>
<evidence type="ECO:0000256" key="4">
    <source>
        <dbReference type="ARBA" id="ARBA00022741"/>
    </source>
</evidence>
<evidence type="ECO:0000256" key="11">
    <source>
        <dbReference type="ARBA" id="ARBA00023158"/>
    </source>
</evidence>